<evidence type="ECO:0000256" key="8">
    <source>
        <dbReference type="ARBA" id="ARBA00023170"/>
    </source>
</evidence>
<evidence type="ECO:0000256" key="6">
    <source>
        <dbReference type="ARBA" id="ARBA00022989"/>
    </source>
</evidence>
<evidence type="ECO:0000256" key="1">
    <source>
        <dbReference type="ARBA" id="ARBA00004479"/>
    </source>
</evidence>
<dbReference type="Pfam" id="PF12799">
    <property type="entry name" value="LRR_4"/>
    <property type="match status" value="1"/>
</dbReference>
<organism evidence="11">
    <name type="scientific">Glycine max</name>
    <name type="common">Soybean</name>
    <name type="synonym">Glycine hispida</name>
    <dbReference type="NCBI Taxonomy" id="3847"/>
    <lineage>
        <taxon>Eukaryota</taxon>
        <taxon>Viridiplantae</taxon>
        <taxon>Streptophyta</taxon>
        <taxon>Embryophyta</taxon>
        <taxon>Tracheophyta</taxon>
        <taxon>Spermatophyta</taxon>
        <taxon>Magnoliopsida</taxon>
        <taxon>eudicotyledons</taxon>
        <taxon>Gunneridae</taxon>
        <taxon>Pentapetalae</taxon>
        <taxon>rosids</taxon>
        <taxon>fabids</taxon>
        <taxon>Fabales</taxon>
        <taxon>Fabaceae</taxon>
        <taxon>Papilionoideae</taxon>
        <taxon>50 kb inversion clade</taxon>
        <taxon>NPAAA clade</taxon>
        <taxon>indigoferoid/millettioid clade</taxon>
        <taxon>Phaseoleae</taxon>
        <taxon>Glycine</taxon>
        <taxon>Glycine subgen. Soja</taxon>
    </lineage>
</organism>
<comment type="subcellular location">
    <subcellularLocation>
        <location evidence="1">Membrane</location>
        <topology evidence="1">Single-pass type I membrane protein</topology>
    </subcellularLocation>
</comment>
<keyword evidence="13" id="KW-1185">Reference proteome</keyword>
<dbReference type="PANTHER" id="PTHR48063:SF98">
    <property type="entry name" value="LRR RECEPTOR-LIKE SERINE_THREONINE-PROTEIN KINASE FLS2"/>
    <property type="match status" value="1"/>
</dbReference>
<keyword evidence="7" id="KW-0472">Membrane</keyword>
<dbReference type="EMBL" id="CM000835">
    <property type="protein sequence ID" value="KRH70201.1"/>
    <property type="molecule type" value="Genomic_DNA"/>
</dbReference>
<dbReference type="SUPFAM" id="SSF52058">
    <property type="entry name" value="L domain-like"/>
    <property type="match status" value="1"/>
</dbReference>
<feature type="domain" description="Disease resistance R13L4/SHOC-2-like LRR" evidence="10">
    <location>
        <begin position="6"/>
        <end position="174"/>
    </location>
</feature>
<evidence type="ECO:0000313" key="13">
    <source>
        <dbReference type="Proteomes" id="UP000008827"/>
    </source>
</evidence>
<dbReference type="InterPro" id="IPR001611">
    <property type="entry name" value="Leu-rich_rpt"/>
</dbReference>
<evidence type="ECO:0000259" key="10">
    <source>
        <dbReference type="Pfam" id="PF23598"/>
    </source>
</evidence>
<dbReference type="STRING" id="3847.K7K6Y3"/>
<dbReference type="PRINTS" id="PR00019">
    <property type="entry name" value="LEURICHRPT"/>
</dbReference>
<evidence type="ECO:0000256" key="2">
    <source>
        <dbReference type="ARBA" id="ARBA00022614"/>
    </source>
</evidence>
<reference evidence="11" key="3">
    <citation type="submission" date="2018-07" db="EMBL/GenBank/DDBJ databases">
        <title>WGS assembly of Glycine max.</title>
        <authorList>
            <person name="Schmutz J."/>
            <person name="Cannon S."/>
            <person name="Schlueter J."/>
            <person name="Ma J."/>
            <person name="Mitros T."/>
            <person name="Nelson W."/>
            <person name="Hyten D."/>
            <person name="Song Q."/>
            <person name="Thelen J."/>
            <person name="Cheng J."/>
            <person name="Xu D."/>
            <person name="Hellsten U."/>
            <person name="May G."/>
            <person name="Yu Y."/>
            <person name="Sakurai T."/>
            <person name="Umezawa T."/>
            <person name="Bhattacharyya M."/>
            <person name="Sandhu D."/>
            <person name="Valliyodan B."/>
            <person name="Lindquist E."/>
            <person name="Peto M."/>
            <person name="Grant D."/>
            <person name="Shu S."/>
            <person name="Goodstein D."/>
            <person name="Barry K."/>
            <person name="Futrell-Griggs M."/>
            <person name="Abernathy B."/>
            <person name="Du J."/>
            <person name="Tian Z."/>
            <person name="Zhu L."/>
            <person name="Gill N."/>
            <person name="Joshi T."/>
            <person name="Libault M."/>
            <person name="Sethuraman A."/>
            <person name="Zhang X."/>
            <person name="Shinozaki K."/>
            <person name="Nguyen H."/>
            <person name="Wing R."/>
            <person name="Cregan P."/>
            <person name="Specht J."/>
            <person name="Grimwood J."/>
            <person name="Rokhsar D."/>
            <person name="Stacey G."/>
            <person name="Shoemaker R."/>
            <person name="Jackson S."/>
        </authorList>
    </citation>
    <scope>NUCLEOTIDE SEQUENCE</scope>
    <source>
        <tissue evidence="11">Callus</tissue>
    </source>
</reference>
<keyword evidence="4" id="KW-0732">Signal</keyword>
<proteinExistence type="predicted"/>
<dbReference type="InterPro" id="IPR025875">
    <property type="entry name" value="Leu-rich_rpt_4"/>
</dbReference>
<evidence type="ECO:0000256" key="4">
    <source>
        <dbReference type="ARBA" id="ARBA00022729"/>
    </source>
</evidence>
<evidence type="ECO:0000256" key="5">
    <source>
        <dbReference type="ARBA" id="ARBA00022737"/>
    </source>
</evidence>
<dbReference type="PANTHER" id="PTHR48063">
    <property type="entry name" value="LRR RECEPTOR-LIKE KINASE"/>
    <property type="match status" value="1"/>
</dbReference>
<name>K7K6Y3_SOYBN</name>
<dbReference type="Pfam" id="PF23598">
    <property type="entry name" value="LRR_14"/>
    <property type="match status" value="1"/>
</dbReference>
<keyword evidence="8" id="KW-0675">Receptor</keyword>
<reference evidence="11 12" key="1">
    <citation type="journal article" date="2010" name="Nature">
        <title>Genome sequence of the palaeopolyploid soybean.</title>
        <authorList>
            <person name="Schmutz J."/>
            <person name="Cannon S.B."/>
            <person name="Schlueter J."/>
            <person name="Ma J."/>
            <person name="Mitros T."/>
            <person name="Nelson W."/>
            <person name="Hyten D.L."/>
            <person name="Song Q."/>
            <person name="Thelen J.J."/>
            <person name="Cheng J."/>
            <person name="Xu D."/>
            <person name="Hellsten U."/>
            <person name="May G.D."/>
            <person name="Yu Y."/>
            <person name="Sakurai T."/>
            <person name="Umezawa T."/>
            <person name="Bhattacharyya M.K."/>
            <person name="Sandhu D."/>
            <person name="Valliyodan B."/>
            <person name="Lindquist E."/>
            <person name="Peto M."/>
            <person name="Grant D."/>
            <person name="Shu S."/>
            <person name="Goodstein D."/>
            <person name="Barry K."/>
            <person name="Futrell-Griggs M."/>
            <person name="Abernathy B."/>
            <person name="Du J."/>
            <person name="Tian Z."/>
            <person name="Zhu L."/>
            <person name="Gill N."/>
            <person name="Joshi T."/>
            <person name="Libault M."/>
            <person name="Sethuraman A."/>
            <person name="Zhang X.-C."/>
            <person name="Shinozaki K."/>
            <person name="Nguyen H.T."/>
            <person name="Wing R.A."/>
            <person name="Cregan P."/>
            <person name="Specht J."/>
            <person name="Grimwood J."/>
            <person name="Rokhsar D."/>
            <person name="Stacey G."/>
            <person name="Shoemaker R.C."/>
            <person name="Jackson S.A."/>
        </authorList>
    </citation>
    <scope>NUCLEOTIDE SEQUENCE</scope>
    <source>
        <strain evidence="12">cv. Williams 82</strain>
        <tissue evidence="11">Callus</tissue>
    </source>
</reference>
<reference evidence="12" key="2">
    <citation type="submission" date="2018-02" db="UniProtKB">
        <authorList>
            <consortium name="EnsemblPlants"/>
        </authorList>
    </citation>
    <scope>IDENTIFICATION</scope>
    <source>
        <strain evidence="12">Williams 82</strain>
    </source>
</reference>
<keyword evidence="9" id="KW-0325">Glycoprotein</keyword>
<dbReference type="HOGENOM" id="CLU_1279621_0_0_1"/>
<dbReference type="PaxDb" id="3847-GLYMA02G08231.1"/>
<gene>
    <name evidence="11" type="ORF">GLYMA_02G074700</name>
</gene>
<evidence type="ECO:0000256" key="9">
    <source>
        <dbReference type="ARBA" id="ARBA00023180"/>
    </source>
</evidence>
<dbReference type="EnsemblPlants" id="KRH70201">
    <property type="protein sequence ID" value="KRH70201"/>
    <property type="gene ID" value="GLYMA_02G074700"/>
</dbReference>
<evidence type="ECO:0000313" key="12">
    <source>
        <dbReference type="EnsemblPlants" id="KRH70201"/>
    </source>
</evidence>
<evidence type="ECO:0000256" key="3">
    <source>
        <dbReference type="ARBA" id="ARBA00022692"/>
    </source>
</evidence>
<dbReference type="InterPro" id="IPR046956">
    <property type="entry name" value="RLP23-like"/>
</dbReference>
<evidence type="ECO:0000256" key="7">
    <source>
        <dbReference type="ARBA" id="ARBA00023136"/>
    </source>
</evidence>
<dbReference type="InterPro" id="IPR055414">
    <property type="entry name" value="LRR_R13L4/SHOC2-like"/>
</dbReference>
<sequence>MLDLHVPSQIGSLSHLKYLNLAWNYNLKGSIPPQLGNLSKLHCLDISFNLFEGNIPSQLGNHSNFQDLYHGEYKGGALKIDDGNQCLSNLISLTHLHLSSIPNDLHTSHSWLQMIAKLPKLRELRLIDCSLSDHFILSLRPSKFNFSTCLLVFDLSWNTFTSSMILFQRVPYQIILACGCVRLSLQDLDLSGNQITGSLPDLSVFPSLKTLDLSEN</sequence>
<dbReference type="PROSITE" id="PS51450">
    <property type="entry name" value="LRR"/>
    <property type="match status" value="1"/>
</dbReference>
<dbReference type="Gene3D" id="3.80.10.10">
    <property type="entry name" value="Ribonuclease Inhibitor"/>
    <property type="match status" value="2"/>
</dbReference>
<dbReference type="SMR" id="K7K6Y3"/>
<dbReference type="Gramene" id="KRH70201">
    <property type="protein sequence ID" value="KRH70201"/>
    <property type="gene ID" value="GLYMA_02G074700"/>
</dbReference>
<keyword evidence="5" id="KW-0677">Repeat</keyword>
<accession>K7K6Y3</accession>
<evidence type="ECO:0000313" key="11">
    <source>
        <dbReference type="EMBL" id="KRH70201.1"/>
    </source>
</evidence>
<dbReference type="Proteomes" id="UP000008827">
    <property type="component" value="Chromosome 2"/>
</dbReference>
<dbReference type="InterPro" id="IPR032675">
    <property type="entry name" value="LRR_dom_sf"/>
</dbReference>
<keyword evidence="2" id="KW-0433">Leucine-rich repeat</keyword>
<protein>
    <recommendedName>
        <fullName evidence="10">Disease resistance R13L4/SHOC-2-like LRR domain-containing protein</fullName>
    </recommendedName>
</protein>
<dbReference type="InParanoid" id="K7K6Y3"/>
<keyword evidence="6" id="KW-1133">Transmembrane helix</keyword>
<dbReference type="GO" id="GO:0016020">
    <property type="term" value="C:membrane"/>
    <property type="evidence" value="ECO:0007669"/>
    <property type="project" value="UniProtKB-SubCell"/>
</dbReference>
<dbReference type="AlphaFoldDB" id="K7K6Y3"/>
<keyword evidence="3" id="KW-0812">Transmembrane</keyword>